<feature type="transmembrane region" description="Helical" evidence="1">
    <location>
        <begin position="359"/>
        <end position="380"/>
    </location>
</feature>
<evidence type="ECO:0000313" key="2">
    <source>
        <dbReference type="EMBL" id="ASU03858.1"/>
    </source>
</evidence>
<evidence type="ECO:0000256" key="1">
    <source>
        <dbReference type="SAM" id="Phobius"/>
    </source>
</evidence>
<accession>A0A223LJB2</accession>
<dbReference type="EMBL" id="MF459647">
    <property type="protein sequence ID" value="ASU03858.1"/>
    <property type="molecule type" value="Genomic_DNA"/>
</dbReference>
<keyword evidence="1" id="KW-1133">Transmembrane helix</keyword>
<proteinExistence type="predicted"/>
<evidence type="ECO:0000313" key="3">
    <source>
        <dbReference type="Proteomes" id="UP000222624"/>
    </source>
</evidence>
<reference evidence="3" key="1">
    <citation type="submission" date="2017-07" db="EMBL/GenBank/DDBJ databases">
        <authorList>
            <person name="Bickmore M.X."/>
            <person name="Vaden K."/>
            <person name="Brady T.S."/>
            <person name="Tateoka O.B."/>
            <person name="Carter J.L."/>
            <person name="Pape J.A."/>
            <person name="Robinson D.M."/>
            <person name="Russell K.A."/>
            <person name="Staley L.A."/>
            <person name="Stettler J.M."/>
            <person name="Townsend M.H."/>
            <person name="Wienclaw T."/>
            <person name="Williamson T.L."/>
            <person name="Kruger J.L."/>
            <person name="Berg J.A."/>
            <person name="Sharma R."/>
            <person name="Payne A.M."/>
            <person name="Fajardo C.P."/>
            <person name="Breakwell D.P."/>
            <person name="Hope S."/>
            <person name="Grose J.H."/>
        </authorList>
    </citation>
    <scope>NUCLEOTIDE SEQUENCE [LARGE SCALE GENOMIC DNA]</scope>
</reference>
<organism evidence="2 3">
    <name type="scientific">Erwinia phage vB_EamM_Joad</name>
    <dbReference type="NCBI Taxonomy" id="2026081"/>
    <lineage>
        <taxon>Viruses</taxon>
        <taxon>Duplodnaviria</taxon>
        <taxon>Heunggongvirae</taxon>
        <taxon>Uroviricota</taxon>
        <taxon>Caudoviricetes</taxon>
        <taxon>Chimalliviridae</taxon>
        <taxon>Risingsunvirus</taxon>
        <taxon>Risingsunvirus risingsun</taxon>
    </lineage>
</organism>
<evidence type="ECO:0008006" key="4">
    <source>
        <dbReference type="Google" id="ProtNLM"/>
    </source>
</evidence>
<keyword evidence="1" id="KW-0472">Membrane</keyword>
<sequence length="481" mass="54842">MKLLKNFRYSYACAVLNNEGRAAMIDINFLAPWKVEGLEFMDFQNRLFYHELRDLFESYIRRDDGKVLLKGSIEEDLYTIIERFTGYKNIKLKLVDWGNFAVDTAYFNPKNILNSSAAEDYFSPTDSTLGKWFAKNRNKAFKGGVDRSTGKVTGAFCDLPVELYINRHLDDTFPEEMVRKYNTDYASLCAGVVVHEFGHIWGGCLMITQAAEDNFVIKAAIEGMRKVTRKEEAVVILKDAAKLLELDAVADKEIIDLIDGKNKEEVTVMYFTKMMTQRNTRRALSLGVPQMTSEVLADAYAIRMGCDRGLMPALAILYSTGRSGILKTGFYATLICTVIMQLLSGIPVLLLVMGGWSAFLLYFFGMTFIYSIITYLGMSYSGDYNSDYRRYDDAIRQLIARFKEDKNMSSHDKSMAIKELDNYLQIGKTMKPLIDNTVVHRTMGWLFNGSDFKRNEFEHYSQVLVNHEINLLGDKLGKLIA</sequence>
<dbReference type="Proteomes" id="UP000222624">
    <property type="component" value="Genome"/>
</dbReference>
<protein>
    <recommendedName>
        <fullName evidence="4">Virion structural protein</fullName>
    </recommendedName>
</protein>
<keyword evidence="1" id="KW-0812">Transmembrane</keyword>
<name>A0A223LJB2_9CAUD</name>
<feature type="transmembrane region" description="Helical" evidence="1">
    <location>
        <begin position="330"/>
        <end position="353"/>
    </location>
</feature>
<gene>
    <name evidence="2" type="ORF">JOAD_57</name>
</gene>